<dbReference type="EMBL" id="CACRTF010000011">
    <property type="protein sequence ID" value="VYT14766.1"/>
    <property type="molecule type" value="Genomic_DNA"/>
</dbReference>
<accession>A0A6N2UHN3</accession>
<protein>
    <recommendedName>
        <fullName evidence="1">Transposase IS204/IS1001/IS1096/IS1165 DDE domain-containing protein</fullName>
    </recommendedName>
</protein>
<dbReference type="InterPro" id="IPR002560">
    <property type="entry name" value="Transposase_DDE"/>
</dbReference>
<proteinExistence type="predicted"/>
<evidence type="ECO:0000313" key="2">
    <source>
        <dbReference type="EMBL" id="VYT14766.1"/>
    </source>
</evidence>
<dbReference type="PANTHER" id="PTHR33498">
    <property type="entry name" value="TRANSPOSASE FOR INSERTION SEQUENCE ELEMENT IS1557"/>
    <property type="match status" value="1"/>
</dbReference>
<dbReference type="Pfam" id="PF01610">
    <property type="entry name" value="DDE_Tnp_ISL3"/>
    <property type="match status" value="1"/>
</dbReference>
<reference evidence="2" key="1">
    <citation type="submission" date="2019-11" db="EMBL/GenBank/DDBJ databases">
        <authorList>
            <person name="Feng L."/>
        </authorList>
    </citation>
    <scope>NUCLEOTIDE SEQUENCE</scope>
    <source>
        <strain evidence="2">CbolteaeLFYP116</strain>
    </source>
</reference>
<name>A0A6N2UHN3_9FIRM</name>
<dbReference type="InterPro" id="IPR047951">
    <property type="entry name" value="Transpos_ISL3"/>
</dbReference>
<gene>
    <name evidence="2" type="ORF">CBLFYP116_02051</name>
</gene>
<sequence length="94" mass="10708">MLSSSSAICGGLIQSLLRLSDDWIANAQSCGNKEFEDCTKTYRAWHKEILNAFKYGLTNGPTEGFNNKIKVLKRSSYGIRNFKRFRTRILHCTS</sequence>
<dbReference type="PANTHER" id="PTHR33498:SF1">
    <property type="entry name" value="TRANSPOSASE FOR INSERTION SEQUENCE ELEMENT IS1557"/>
    <property type="match status" value="1"/>
</dbReference>
<feature type="domain" description="Transposase IS204/IS1001/IS1096/IS1165 DDE" evidence="1">
    <location>
        <begin position="19"/>
        <end position="89"/>
    </location>
</feature>
<dbReference type="AlphaFoldDB" id="A0A6N2UHN3"/>
<organism evidence="2">
    <name type="scientific">Enterocloster bolteae</name>
    <dbReference type="NCBI Taxonomy" id="208479"/>
    <lineage>
        <taxon>Bacteria</taxon>
        <taxon>Bacillati</taxon>
        <taxon>Bacillota</taxon>
        <taxon>Clostridia</taxon>
        <taxon>Lachnospirales</taxon>
        <taxon>Lachnospiraceae</taxon>
        <taxon>Enterocloster</taxon>
    </lineage>
</organism>
<evidence type="ECO:0000259" key="1">
    <source>
        <dbReference type="Pfam" id="PF01610"/>
    </source>
</evidence>